<evidence type="ECO:0000256" key="1">
    <source>
        <dbReference type="SAM" id="Phobius"/>
    </source>
</evidence>
<feature type="transmembrane region" description="Helical" evidence="1">
    <location>
        <begin position="50"/>
        <end position="71"/>
    </location>
</feature>
<reference evidence="2 3" key="2">
    <citation type="journal article" date="2016" name="Int. J. Syst. Evol. Microbiol.">
        <title>Bacillus gobiensis sp. nov., isolated from a soil sample.</title>
        <authorList>
            <person name="Liu B."/>
            <person name="Liu G.H."/>
            <person name="Cetin S."/>
            <person name="Schumann P."/>
            <person name="Pan Z.Z."/>
            <person name="Chen Q.Q."/>
        </authorList>
    </citation>
    <scope>NUCLEOTIDE SEQUENCE [LARGE SCALE GENOMIC DNA]</scope>
    <source>
        <strain evidence="2 3">FJAT-4402</strain>
    </source>
</reference>
<dbReference type="PANTHER" id="PTHR34980:SF2">
    <property type="entry name" value="INNER MEMBRANE PROTEIN YHAH-RELATED"/>
    <property type="match status" value="1"/>
</dbReference>
<dbReference type="OrthoDB" id="9812349at2"/>
<evidence type="ECO:0000313" key="3">
    <source>
        <dbReference type="Proteomes" id="UP000067625"/>
    </source>
</evidence>
<sequence length="131" mass="14831">MQWYVGVIKNYANFKGRARRKEYWLFALFNFLIIAAILITFSSFLNITLFYVGLVLIVSYYLFTVIPTLAVTARRLHDIGISGWLQLILIVPYIGGLVITVLACFDSQKGDNTYGSNPKLEQPLTSDSVNL</sequence>
<proteinExistence type="predicted"/>
<keyword evidence="1" id="KW-1133">Transmembrane helix</keyword>
<name>A0A0M4GB76_9BACI</name>
<dbReference type="PATRIC" id="fig|1441095.3.peg.3520"/>
<evidence type="ECO:0008006" key="4">
    <source>
        <dbReference type="Google" id="ProtNLM"/>
    </source>
</evidence>
<reference evidence="3" key="1">
    <citation type="submission" date="2015-08" db="EMBL/GenBank/DDBJ databases">
        <title>Genome sequencing project for genomic taxonomy and phylogenomics of Bacillus-like bacteria.</title>
        <authorList>
            <person name="Liu B."/>
            <person name="Wang J."/>
            <person name="Zhu Y."/>
            <person name="Liu G."/>
            <person name="Chen Q."/>
            <person name="Chen Z."/>
            <person name="Lan J."/>
            <person name="Che J."/>
            <person name="Ge C."/>
            <person name="Shi H."/>
            <person name="Pan Z."/>
            <person name="Liu X."/>
        </authorList>
    </citation>
    <scope>NUCLEOTIDE SEQUENCE [LARGE SCALE GENOMIC DNA]</scope>
    <source>
        <strain evidence="3">FJAT-4402</strain>
    </source>
</reference>
<dbReference type="EMBL" id="CP012600">
    <property type="protein sequence ID" value="ALC82915.1"/>
    <property type="molecule type" value="Genomic_DNA"/>
</dbReference>
<keyword evidence="1" id="KW-0472">Membrane</keyword>
<protein>
    <recommendedName>
        <fullName evidence="4">DUF805 domain-containing protein</fullName>
    </recommendedName>
</protein>
<feature type="transmembrane region" description="Helical" evidence="1">
    <location>
        <begin position="83"/>
        <end position="103"/>
    </location>
</feature>
<dbReference type="AlphaFoldDB" id="A0A0M4GB76"/>
<dbReference type="GO" id="GO:0005886">
    <property type="term" value="C:plasma membrane"/>
    <property type="evidence" value="ECO:0007669"/>
    <property type="project" value="TreeGrafter"/>
</dbReference>
<dbReference type="RefSeq" id="WP_053604732.1">
    <property type="nucleotide sequence ID" value="NZ_CP012600.1"/>
</dbReference>
<feature type="transmembrane region" description="Helical" evidence="1">
    <location>
        <begin position="23"/>
        <end position="44"/>
    </location>
</feature>
<dbReference type="Proteomes" id="UP000067625">
    <property type="component" value="Chromosome"/>
</dbReference>
<dbReference type="InterPro" id="IPR008523">
    <property type="entry name" value="DUF805"/>
</dbReference>
<organism evidence="2 3">
    <name type="scientific">Bacillus gobiensis</name>
    <dbReference type="NCBI Taxonomy" id="1441095"/>
    <lineage>
        <taxon>Bacteria</taxon>
        <taxon>Bacillati</taxon>
        <taxon>Bacillota</taxon>
        <taxon>Bacilli</taxon>
        <taxon>Bacillales</taxon>
        <taxon>Bacillaceae</taxon>
        <taxon>Bacillus</taxon>
    </lineage>
</organism>
<evidence type="ECO:0000313" key="2">
    <source>
        <dbReference type="EMBL" id="ALC82915.1"/>
    </source>
</evidence>
<dbReference type="PANTHER" id="PTHR34980">
    <property type="entry name" value="INNER MEMBRANE PROTEIN-RELATED-RELATED"/>
    <property type="match status" value="1"/>
</dbReference>
<accession>A0A0M4GB76</accession>
<keyword evidence="1" id="KW-0812">Transmembrane</keyword>
<gene>
    <name evidence="2" type="ORF">AM592_15960</name>
</gene>
<dbReference type="Pfam" id="PF05656">
    <property type="entry name" value="DUF805"/>
    <property type="match status" value="1"/>
</dbReference>
<keyword evidence="3" id="KW-1185">Reference proteome</keyword>
<dbReference type="STRING" id="1441095.AM592_15960"/>